<feature type="compositionally biased region" description="Low complexity" evidence="1">
    <location>
        <begin position="439"/>
        <end position="455"/>
    </location>
</feature>
<feature type="compositionally biased region" description="Basic and acidic residues" evidence="1">
    <location>
        <begin position="937"/>
        <end position="947"/>
    </location>
</feature>
<feature type="region of interest" description="Disordered" evidence="1">
    <location>
        <begin position="1382"/>
        <end position="1404"/>
    </location>
</feature>
<feature type="compositionally biased region" description="Polar residues" evidence="1">
    <location>
        <begin position="824"/>
        <end position="847"/>
    </location>
</feature>
<dbReference type="OrthoDB" id="10690627at2759"/>
<name>A0A6A6ITG8_9PLEO</name>
<proteinExistence type="predicted"/>
<sequence>MAHAVSPSPSSATSAPANGAVDLTPALRQYLEGEFQKISSVQRQCLGEVQAIKSAMATSHPPLTNTFPAALITEYEDPLTIILRSVQEDGFLALRPSATALRFLPLSADLSSAVPEERREDRCKQLKGLLGKLFSTYKDDFPAPRDALSRQVVATLAFAVERRAFLVAAAVERSNRMRMVRYYDYVCGLLFLLHDACTDKAIGRKIVSAVVARQFPEKVVVLFAKTSDESAVASQLCAQDKTAGEEHSKRGWRESHPNDDHSDAGSVVDTDELSNQEDPVPCLCSGVHRREVEKGCIRIEKLNLKKCVYGGDPTMRHKEPTHMKHYKDVMDKLGDYSHMEAKPNLGLLFEDENGRVLLPTPPLTPPVEVAEDVGVSRVDTLVNEVTIPPVVASTPPTTTAEDAAPSVGTVEISQDTNEQGQSQIEGGENGDHGNAGEEAFSPSSDFDSIFDSAPPAEMPEDFGTVPNTTDSHEEWLCKEMMEGLSTPNDQEQTQQLDPAGVTNHGSTIEDTVSPPTQAGDIGESPEVSHEEACTATREEGAICSDLHIHTTQLQPTTSDLANINEPTQGCEAGHQAQAGENTFGTLAKATSEVDQSPEVTQGEFPTAMAKGPDDSASMEGLEEHAHRDLSNSLNSQPSQSTAMLSSAVITQQTNNTPCSSPISSHHNNHKMEDALNFNSPISAGGSLPNDNQSRTGFFAATAISEQQMPARNTQQADDRQGEPQTQTHHNDREMEDVPTTLESTAILNQQIPAQNTQQANGRQEVTSVQTQAHNDDRKMEDAPTAPEVESTPPSHNLLIGGVPIPMSAAAPVVTPFRPGFFSSGLTPTNSLTNPPNRGPDLTSSGQPEQDLEMPPAPEEPKTENQGHESTKHQEEDVQMSGDAQEPSAGAVSVQIGSAPIAPNAPISPAVIKKEASSGNPGKTNEAPLAASNMQKNSEGEVKADSSAEELKNLREAESLAQFGAGSGTPGPVFQEPLQPTPTPSPVHTPPALLQAYPDLLINLQHYLSTLVNVTKAIGGIPAEVVEVIKNAASAHELAIQLEKFGDSKSSERVMTRTQYDTIKRFAKLRVPAAKVTKTNYEAASTPMETDAPPQCVEPIRTATEVRASPKPQAAAPPANPGWDTEELPDAGPGGRTIKEPTSQLDWELARKGPPPPGKQEIQAKSAEELALQQQRKAAEWKNQQYYRSPAYRTKLKEILHELMTVFRSKTCTNHLTVPEAMYDRFIDNIDSGRIAGLDKKLRMSLAEVAKGDLIAWKRVVDQTMMPMYHKDLEPEPANEDHADYPDRKHNVHLLFRRICATHISNEEEGSCCLSYEDMMDKARELEAEALRNTYSSGKRPPPRQRYEAMISTLIKEWSKPQPLRDYYKAKVNRLKLDDVSIRKRKVAQGGPPLKKRRNSDAAEE</sequence>
<accession>A0A6A6ITG8</accession>
<feature type="region of interest" description="Disordered" evidence="1">
    <location>
        <begin position="592"/>
        <end position="645"/>
    </location>
</feature>
<organism evidence="2 3">
    <name type="scientific">Trematosphaeria pertusa</name>
    <dbReference type="NCBI Taxonomy" id="390896"/>
    <lineage>
        <taxon>Eukaryota</taxon>
        <taxon>Fungi</taxon>
        <taxon>Dikarya</taxon>
        <taxon>Ascomycota</taxon>
        <taxon>Pezizomycotina</taxon>
        <taxon>Dothideomycetes</taxon>
        <taxon>Pleosporomycetidae</taxon>
        <taxon>Pleosporales</taxon>
        <taxon>Massarineae</taxon>
        <taxon>Trematosphaeriaceae</taxon>
        <taxon>Trematosphaeria</taxon>
    </lineage>
</organism>
<feature type="region of interest" description="Disordered" evidence="1">
    <location>
        <begin position="675"/>
        <end position="694"/>
    </location>
</feature>
<protein>
    <submittedName>
        <fullName evidence="2">Uncharacterized protein</fullName>
    </submittedName>
</protein>
<feature type="compositionally biased region" description="Pro residues" evidence="1">
    <location>
        <begin position="978"/>
        <end position="988"/>
    </location>
</feature>
<dbReference type="RefSeq" id="XP_033688758.1">
    <property type="nucleotide sequence ID" value="XM_033832865.1"/>
</dbReference>
<dbReference type="GeneID" id="54586195"/>
<feature type="compositionally biased region" description="Low complexity" evidence="1">
    <location>
        <begin position="630"/>
        <end position="640"/>
    </location>
</feature>
<feature type="region of interest" description="Disordered" evidence="1">
    <location>
        <begin position="412"/>
        <end position="469"/>
    </location>
</feature>
<feature type="compositionally biased region" description="Basic and acidic residues" evidence="1">
    <location>
        <begin position="242"/>
        <end position="263"/>
    </location>
</feature>
<feature type="region of interest" description="Disordered" evidence="1">
    <location>
        <begin position="913"/>
        <end position="947"/>
    </location>
</feature>
<feature type="compositionally biased region" description="Polar residues" evidence="1">
    <location>
        <begin position="754"/>
        <end position="772"/>
    </location>
</feature>
<feature type="compositionally biased region" description="Polar residues" evidence="1">
    <location>
        <begin position="412"/>
        <end position="424"/>
    </location>
</feature>
<evidence type="ECO:0000313" key="2">
    <source>
        <dbReference type="EMBL" id="KAF2253754.1"/>
    </source>
</evidence>
<feature type="compositionally biased region" description="Basic and acidic residues" evidence="1">
    <location>
        <begin position="858"/>
        <end position="875"/>
    </location>
</feature>
<evidence type="ECO:0000313" key="3">
    <source>
        <dbReference type="Proteomes" id="UP000800094"/>
    </source>
</evidence>
<dbReference type="Proteomes" id="UP000800094">
    <property type="component" value="Unassembled WGS sequence"/>
</dbReference>
<feature type="region of interest" description="Disordered" evidence="1">
    <location>
        <begin position="237"/>
        <end position="278"/>
    </location>
</feature>
<feature type="region of interest" description="Disordered" evidence="1">
    <location>
        <begin position="961"/>
        <end position="989"/>
    </location>
</feature>
<dbReference type="EMBL" id="ML987191">
    <property type="protein sequence ID" value="KAF2253754.1"/>
    <property type="molecule type" value="Genomic_DNA"/>
</dbReference>
<feature type="compositionally biased region" description="Polar residues" evidence="1">
    <location>
        <begin position="485"/>
        <end position="496"/>
    </location>
</feature>
<evidence type="ECO:0000256" key="1">
    <source>
        <dbReference type="SAM" id="MobiDB-lite"/>
    </source>
</evidence>
<feature type="region of interest" description="Disordered" evidence="1">
    <location>
        <begin position="824"/>
        <end position="891"/>
    </location>
</feature>
<feature type="region of interest" description="Disordered" evidence="1">
    <location>
        <begin position="1104"/>
        <end position="1139"/>
    </location>
</feature>
<keyword evidence="3" id="KW-1185">Reference proteome</keyword>
<feature type="compositionally biased region" description="Polar residues" evidence="1">
    <location>
        <begin position="503"/>
        <end position="516"/>
    </location>
</feature>
<gene>
    <name evidence="2" type="ORF">BU26DRAFT_561028</name>
</gene>
<feature type="region of interest" description="Disordered" evidence="1">
    <location>
        <begin position="485"/>
        <end position="528"/>
    </location>
</feature>
<feature type="region of interest" description="Disordered" evidence="1">
    <location>
        <begin position="708"/>
        <end position="735"/>
    </location>
</feature>
<feature type="region of interest" description="Disordered" evidence="1">
    <location>
        <begin position="754"/>
        <end position="799"/>
    </location>
</feature>
<reference evidence="2" key="1">
    <citation type="journal article" date="2020" name="Stud. Mycol.">
        <title>101 Dothideomycetes genomes: a test case for predicting lifestyles and emergence of pathogens.</title>
        <authorList>
            <person name="Haridas S."/>
            <person name="Albert R."/>
            <person name="Binder M."/>
            <person name="Bloem J."/>
            <person name="Labutti K."/>
            <person name="Salamov A."/>
            <person name="Andreopoulos B."/>
            <person name="Baker S."/>
            <person name="Barry K."/>
            <person name="Bills G."/>
            <person name="Bluhm B."/>
            <person name="Cannon C."/>
            <person name="Castanera R."/>
            <person name="Culley D."/>
            <person name="Daum C."/>
            <person name="Ezra D."/>
            <person name="Gonzalez J."/>
            <person name="Henrissat B."/>
            <person name="Kuo A."/>
            <person name="Liang C."/>
            <person name="Lipzen A."/>
            <person name="Lutzoni F."/>
            <person name="Magnuson J."/>
            <person name="Mondo S."/>
            <person name="Nolan M."/>
            <person name="Ohm R."/>
            <person name="Pangilinan J."/>
            <person name="Park H.-J."/>
            <person name="Ramirez L."/>
            <person name="Alfaro M."/>
            <person name="Sun H."/>
            <person name="Tritt A."/>
            <person name="Yoshinaga Y."/>
            <person name="Zwiers L.-H."/>
            <person name="Turgeon B."/>
            <person name="Goodwin S."/>
            <person name="Spatafora J."/>
            <person name="Crous P."/>
            <person name="Grigoriev I."/>
        </authorList>
    </citation>
    <scope>NUCLEOTIDE SEQUENCE</scope>
    <source>
        <strain evidence="2">CBS 122368</strain>
    </source>
</reference>